<evidence type="ECO:0000313" key="3">
    <source>
        <dbReference type="Proteomes" id="UP001176521"/>
    </source>
</evidence>
<dbReference type="AlphaFoldDB" id="A0AAN6JNQ4"/>
<dbReference type="EMBL" id="JAPDMQ010000495">
    <property type="protein sequence ID" value="KAK0523691.1"/>
    <property type="molecule type" value="Genomic_DNA"/>
</dbReference>
<protein>
    <submittedName>
        <fullName evidence="2">Uncharacterized protein</fullName>
    </submittedName>
</protein>
<evidence type="ECO:0000256" key="1">
    <source>
        <dbReference type="SAM" id="SignalP"/>
    </source>
</evidence>
<organism evidence="2 3">
    <name type="scientific">Tilletia horrida</name>
    <dbReference type="NCBI Taxonomy" id="155126"/>
    <lineage>
        <taxon>Eukaryota</taxon>
        <taxon>Fungi</taxon>
        <taxon>Dikarya</taxon>
        <taxon>Basidiomycota</taxon>
        <taxon>Ustilaginomycotina</taxon>
        <taxon>Exobasidiomycetes</taxon>
        <taxon>Tilletiales</taxon>
        <taxon>Tilletiaceae</taxon>
        <taxon>Tilletia</taxon>
    </lineage>
</organism>
<accession>A0AAN6JNQ4</accession>
<keyword evidence="1" id="KW-0732">Signal</keyword>
<dbReference type="Proteomes" id="UP001176521">
    <property type="component" value="Unassembled WGS sequence"/>
</dbReference>
<name>A0AAN6JNQ4_9BASI</name>
<gene>
    <name evidence="2" type="ORF">OC842_006066</name>
</gene>
<reference evidence="2" key="1">
    <citation type="journal article" date="2023" name="PhytoFront">
        <title>Draft Genome Resources of Seven Strains of Tilletia horrida, Causal Agent of Kernel Smut of Rice.</title>
        <authorList>
            <person name="Khanal S."/>
            <person name="Antony Babu S."/>
            <person name="Zhou X.G."/>
        </authorList>
    </citation>
    <scope>NUCLEOTIDE SEQUENCE</scope>
    <source>
        <strain evidence="2">TX3</strain>
    </source>
</reference>
<comment type="caution">
    <text evidence="2">The sequence shown here is derived from an EMBL/GenBank/DDBJ whole genome shotgun (WGS) entry which is preliminary data.</text>
</comment>
<proteinExistence type="predicted"/>
<feature type="chain" id="PRO_5042984829" evidence="1">
    <location>
        <begin position="19"/>
        <end position="185"/>
    </location>
</feature>
<sequence>MRPAILIPLLAAAAFTSANHHFTGKLGAHQALLARQPGNEAMEARNADNPQPGEALKAIPKPKIIPQCSKQCVYVTAPSNVNVVYELDSKNFTVDANTVAYQLGFGQANTFGIQPTPSSFYGILVGFEKEQSFIIMATTGPDPKHTLIGRFDEDRNGWTGPPGFGTYSYTGSDSNYQGNVYLKFV</sequence>
<keyword evidence="3" id="KW-1185">Reference proteome</keyword>
<evidence type="ECO:0000313" key="2">
    <source>
        <dbReference type="EMBL" id="KAK0523691.1"/>
    </source>
</evidence>
<feature type="signal peptide" evidence="1">
    <location>
        <begin position="1"/>
        <end position="18"/>
    </location>
</feature>